<dbReference type="RefSeq" id="WP_085402346.1">
    <property type="nucleotide sequence ID" value="NZ_NAFL01000264.1"/>
</dbReference>
<name>A0A1Y2JJ86_BRAJP</name>
<evidence type="ECO:0000313" key="2">
    <source>
        <dbReference type="Proteomes" id="UP000193335"/>
    </source>
</evidence>
<evidence type="ECO:0000313" key="1">
    <source>
        <dbReference type="EMBL" id="OSJ29727.1"/>
    </source>
</evidence>
<proteinExistence type="predicted"/>
<gene>
    <name evidence="1" type="ORF">BSZ19_26430</name>
</gene>
<sequence>MVKARTVEERLGIHKLGLLDMPEEDQMDTEDALAKVKDVSEGVRETARTVRQSLEEGQPPGQALAFLRDVMREAPLPSLLVAVMLGCLIARR</sequence>
<dbReference type="AlphaFoldDB" id="A0A1Y2JJ86"/>
<reference evidence="1 2" key="1">
    <citation type="submission" date="2017-03" db="EMBL/GenBank/DDBJ databases">
        <title>Whole genome sequences of fourteen strains of Bradyrhizobium canariense and one strain of Bradyrhizobium japonicum isolated from Lupinus (Papilionoideae: Genisteae) species in Algeria.</title>
        <authorList>
            <person name="Crovadore J."/>
            <person name="Chekireb D."/>
            <person name="Brachmann A."/>
            <person name="Chablais R."/>
            <person name="Cochard B."/>
            <person name="Lefort F."/>
        </authorList>
    </citation>
    <scope>NUCLEOTIDE SEQUENCE [LARGE SCALE GENOMIC DNA]</scope>
    <source>
        <strain evidence="1 2">UBMA197</strain>
    </source>
</reference>
<comment type="caution">
    <text evidence="1">The sequence shown here is derived from an EMBL/GenBank/DDBJ whole genome shotgun (WGS) entry which is preliminary data.</text>
</comment>
<organism evidence="1 2">
    <name type="scientific">Bradyrhizobium japonicum</name>
    <dbReference type="NCBI Taxonomy" id="375"/>
    <lineage>
        <taxon>Bacteria</taxon>
        <taxon>Pseudomonadati</taxon>
        <taxon>Pseudomonadota</taxon>
        <taxon>Alphaproteobacteria</taxon>
        <taxon>Hyphomicrobiales</taxon>
        <taxon>Nitrobacteraceae</taxon>
        <taxon>Bradyrhizobium</taxon>
    </lineage>
</organism>
<dbReference type="EMBL" id="NAFL01000264">
    <property type="protein sequence ID" value="OSJ29727.1"/>
    <property type="molecule type" value="Genomic_DNA"/>
</dbReference>
<accession>A0A1Y2JJ86</accession>
<dbReference type="Proteomes" id="UP000193335">
    <property type="component" value="Unassembled WGS sequence"/>
</dbReference>
<protein>
    <submittedName>
        <fullName evidence="1">Uncharacterized protein</fullName>
    </submittedName>
</protein>